<protein>
    <submittedName>
        <fullName evidence="2">Uncharacterized protein</fullName>
    </submittedName>
</protein>
<reference evidence="2" key="1">
    <citation type="submission" date="2021-03" db="EMBL/GenBank/DDBJ databases">
        <authorList>
            <person name="Tagirdzhanova G."/>
        </authorList>
    </citation>
    <scope>NUCLEOTIDE SEQUENCE</scope>
</reference>
<organism evidence="2 3">
    <name type="scientific">Heterodermia speciosa</name>
    <dbReference type="NCBI Taxonomy" id="116794"/>
    <lineage>
        <taxon>Eukaryota</taxon>
        <taxon>Fungi</taxon>
        <taxon>Dikarya</taxon>
        <taxon>Ascomycota</taxon>
        <taxon>Pezizomycotina</taxon>
        <taxon>Lecanoromycetes</taxon>
        <taxon>OSLEUM clade</taxon>
        <taxon>Lecanoromycetidae</taxon>
        <taxon>Caliciales</taxon>
        <taxon>Physciaceae</taxon>
        <taxon>Heterodermia</taxon>
    </lineage>
</organism>
<feature type="region of interest" description="Disordered" evidence="1">
    <location>
        <begin position="1"/>
        <end position="24"/>
    </location>
</feature>
<dbReference type="EMBL" id="CAJPDS010000006">
    <property type="protein sequence ID" value="CAF9908573.1"/>
    <property type="molecule type" value="Genomic_DNA"/>
</dbReference>
<dbReference type="AlphaFoldDB" id="A0A8H3I864"/>
<evidence type="ECO:0000313" key="2">
    <source>
        <dbReference type="EMBL" id="CAF9908573.1"/>
    </source>
</evidence>
<dbReference type="Proteomes" id="UP000664521">
    <property type="component" value="Unassembled WGS sequence"/>
</dbReference>
<feature type="compositionally biased region" description="Polar residues" evidence="1">
    <location>
        <begin position="9"/>
        <end position="24"/>
    </location>
</feature>
<accession>A0A8H3I864</accession>
<evidence type="ECO:0000256" key="1">
    <source>
        <dbReference type="SAM" id="MobiDB-lite"/>
    </source>
</evidence>
<keyword evidence="3" id="KW-1185">Reference proteome</keyword>
<evidence type="ECO:0000313" key="3">
    <source>
        <dbReference type="Proteomes" id="UP000664521"/>
    </source>
</evidence>
<gene>
    <name evidence="2" type="ORF">HETSPECPRED_008117</name>
</gene>
<sequence>MPPFALKASTETTRTGPATENGFRNQACTKPEVRKDRSDRNKHAKISLFRYNQLSAEAIRVIIDGTVVPNTLQWDREVHELKHFAIEIQGKAVGTGLSGGRKWWVEFVGATVSEMDFFAYLENLVREVQRGRFSPAQETPRDKSRREAKRLDMQTRLELKCGAYKALLEKAIEEHEAYLKANKTIPVLQRNSSVEQDSEAMIVTHKERLDRIQTLSRKGVSQCGRETGL</sequence>
<name>A0A8H3I864_9LECA</name>
<proteinExistence type="predicted"/>
<comment type="caution">
    <text evidence="2">The sequence shown here is derived from an EMBL/GenBank/DDBJ whole genome shotgun (WGS) entry which is preliminary data.</text>
</comment>